<feature type="binding site" description="axial binding residue" evidence="12">
    <location>
        <position position="444"/>
    </location>
    <ligand>
        <name>heme</name>
        <dbReference type="ChEBI" id="CHEBI:30413"/>
    </ligand>
    <ligandPart>
        <name>Fe</name>
        <dbReference type="ChEBI" id="CHEBI:18248"/>
    </ligandPart>
</feature>
<dbReference type="GO" id="GO:0016020">
    <property type="term" value="C:membrane"/>
    <property type="evidence" value="ECO:0007669"/>
    <property type="project" value="UniProtKB-SubCell"/>
</dbReference>
<comment type="cofactor">
    <cofactor evidence="1 12">
        <name>heme</name>
        <dbReference type="ChEBI" id="CHEBI:30413"/>
    </cofactor>
</comment>
<comment type="similarity">
    <text evidence="3 13">Belongs to the cytochrome P450 family.</text>
</comment>
<evidence type="ECO:0000256" key="9">
    <source>
        <dbReference type="ARBA" id="ARBA00023004"/>
    </source>
</evidence>
<keyword evidence="11 14" id="KW-0472">Membrane</keyword>
<dbReference type="InterPro" id="IPR036396">
    <property type="entry name" value="Cyt_P450_sf"/>
</dbReference>
<evidence type="ECO:0000256" key="6">
    <source>
        <dbReference type="ARBA" id="ARBA00022723"/>
    </source>
</evidence>
<dbReference type="GO" id="GO:0005506">
    <property type="term" value="F:iron ion binding"/>
    <property type="evidence" value="ECO:0007669"/>
    <property type="project" value="InterPro"/>
</dbReference>
<evidence type="ECO:0000256" key="10">
    <source>
        <dbReference type="ARBA" id="ARBA00023033"/>
    </source>
</evidence>
<feature type="transmembrane region" description="Helical" evidence="14">
    <location>
        <begin position="12"/>
        <end position="35"/>
    </location>
</feature>
<dbReference type="InterPro" id="IPR050121">
    <property type="entry name" value="Cytochrome_P450_monoxygenase"/>
</dbReference>
<dbReference type="Proteomes" id="UP000054466">
    <property type="component" value="Unassembled WGS sequence"/>
</dbReference>
<evidence type="ECO:0000313" key="15">
    <source>
        <dbReference type="EMBL" id="KIW30897.1"/>
    </source>
</evidence>
<evidence type="ECO:0000256" key="4">
    <source>
        <dbReference type="ARBA" id="ARBA00022617"/>
    </source>
</evidence>
<keyword evidence="6 12" id="KW-0479">Metal-binding</keyword>
<dbReference type="Pfam" id="PF00067">
    <property type="entry name" value="p450"/>
    <property type="match status" value="1"/>
</dbReference>
<evidence type="ECO:0000256" key="1">
    <source>
        <dbReference type="ARBA" id="ARBA00001971"/>
    </source>
</evidence>
<dbReference type="OrthoDB" id="1470350at2759"/>
<keyword evidence="8 13" id="KW-0560">Oxidoreductase</keyword>
<dbReference type="VEuPathDB" id="FungiDB:PV07_02589"/>
<dbReference type="STRING" id="569365.A0A0D2B014"/>
<keyword evidence="7 14" id="KW-1133">Transmembrane helix</keyword>
<dbReference type="PROSITE" id="PS00086">
    <property type="entry name" value="CYTOCHROME_P450"/>
    <property type="match status" value="1"/>
</dbReference>
<gene>
    <name evidence="15" type="ORF">PV07_02589</name>
</gene>
<proteinExistence type="inferred from homology"/>
<dbReference type="FunFam" id="1.10.630.10:FF:000063">
    <property type="entry name" value="Cytochrome P450 monooxygenase"/>
    <property type="match status" value="1"/>
</dbReference>
<dbReference type="HOGENOM" id="CLU_001570_14_11_1"/>
<keyword evidence="16" id="KW-1185">Reference proteome</keyword>
<evidence type="ECO:0000256" key="7">
    <source>
        <dbReference type="ARBA" id="ARBA00022989"/>
    </source>
</evidence>
<evidence type="ECO:0000256" key="14">
    <source>
        <dbReference type="SAM" id="Phobius"/>
    </source>
</evidence>
<dbReference type="PRINTS" id="PR00385">
    <property type="entry name" value="P450"/>
</dbReference>
<evidence type="ECO:0000256" key="11">
    <source>
        <dbReference type="ARBA" id="ARBA00023136"/>
    </source>
</evidence>
<dbReference type="PANTHER" id="PTHR24305:SF237">
    <property type="entry name" value="CYTOCHROME P450 MONOOXYGENASE ATNE-RELATED"/>
    <property type="match status" value="1"/>
</dbReference>
<evidence type="ECO:0000256" key="13">
    <source>
        <dbReference type="RuleBase" id="RU000461"/>
    </source>
</evidence>
<evidence type="ECO:0000256" key="12">
    <source>
        <dbReference type="PIRSR" id="PIRSR602401-1"/>
    </source>
</evidence>
<comment type="subcellular location">
    <subcellularLocation>
        <location evidence="2">Membrane</location>
    </subcellularLocation>
</comment>
<keyword evidence="10 13" id="KW-0503">Monooxygenase</keyword>
<evidence type="ECO:0000256" key="2">
    <source>
        <dbReference type="ARBA" id="ARBA00004370"/>
    </source>
</evidence>
<evidence type="ECO:0000256" key="5">
    <source>
        <dbReference type="ARBA" id="ARBA00022692"/>
    </source>
</evidence>
<reference evidence="15 16" key="1">
    <citation type="submission" date="2015-01" db="EMBL/GenBank/DDBJ databases">
        <title>The Genome Sequence of Cladophialophora immunda CBS83496.</title>
        <authorList>
            <consortium name="The Broad Institute Genomics Platform"/>
            <person name="Cuomo C."/>
            <person name="de Hoog S."/>
            <person name="Gorbushina A."/>
            <person name="Stielow B."/>
            <person name="Teixiera M."/>
            <person name="Abouelleil A."/>
            <person name="Chapman S.B."/>
            <person name="Priest M."/>
            <person name="Young S.K."/>
            <person name="Wortman J."/>
            <person name="Nusbaum C."/>
            <person name="Birren B."/>
        </authorList>
    </citation>
    <scope>NUCLEOTIDE SEQUENCE [LARGE SCALE GENOMIC DNA]</scope>
    <source>
        <strain evidence="15 16">CBS 83496</strain>
    </source>
</reference>
<dbReference type="PRINTS" id="PR00463">
    <property type="entry name" value="EP450I"/>
</dbReference>
<dbReference type="AlphaFoldDB" id="A0A0D2B014"/>
<sequence>MYPDGSSWGLFWVLPLACATTTLISALVLVIYRLFFHPLSKYPGPFLAKVTGLHPAYHALIGDRHLYVYRQHQKYGDVVRVAPNIVSINKVGALRDIYGVNRNVQKGFVYDVVTHHAGFPSTFSSTDRAMHARKRRALAPGFTDAALRDMEDFVLNHVRTFIRKIGPSGRESARVVDMGLWCNYLTFDVMADVAFGKDFGMLEREELRDIPNLVNAAGHRSLISGSSQLIFRLGLDQYMARDIVKNAPKLIRFVRQTLTERIASKSERKDFVHYMLKAQESGKGYETKELMADCRSMVIAGSDTTATQLAANFYYLTRNPETMKRLTTEIRSRFSKVEEIQLGKTLEGCDYLKAVVEETLRMNPSLPGYLPRKVLPGGIDIDGEHYPPGVEVAVTTWALQHDPRYFDQPHRHNPSRWIAVESGEHNVKRALDAFAPFSYGSRICIGRRLAYIELWVTLARAVFLYDFKYISGGREEALGQEYDEYRMLDNFSAARDGPLIEVRRRPDYDLVV</sequence>
<dbReference type="InterPro" id="IPR017972">
    <property type="entry name" value="Cyt_P450_CS"/>
</dbReference>
<dbReference type="Gene3D" id="1.10.630.10">
    <property type="entry name" value="Cytochrome P450"/>
    <property type="match status" value="1"/>
</dbReference>
<accession>A0A0D2B014</accession>
<keyword evidence="4 12" id="KW-0349">Heme</keyword>
<dbReference type="GO" id="GO:0020037">
    <property type="term" value="F:heme binding"/>
    <property type="evidence" value="ECO:0007669"/>
    <property type="project" value="InterPro"/>
</dbReference>
<dbReference type="GeneID" id="27341783"/>
<dbReference type="SUPFAM" id="SSF48264">
    <property type="entry name" value="Cytochrome P450"/>
    <property type="match status" value="1"/>
</dbReference>
<keyword evidence="5 14" id="KW-0812">Transmembrane</keyword>
<organism evidence="15 16">
    <name type="scientific">Cladophialophora immunda</name>
    <dbReference type="NCBI Taxonomy" id="569365"/>
    <lineage>
        <taxon>Eukaryota</taxon>
        <taxon>Fungi</taxon>
        <taxon>Dikarya</taxon>
        <taxon>Ascomycota</taxon>
        <taxon>Pezizomycotina</taxon>
        <taxon>Eurotiomycetes</taxon>
        <taxon>Chaetothyriomycetidae</taxon>
        <taxon>Chaetothyriales</taxon>
        <taxon>Herpotrichiellaceae</taxon>
        <taxon>Cladophialophora</taxon>
    </lineage>
</organism>
<evidence type="ECO:0000256" key="8">
    <source>
        <dbReference type="ARBA" id="ARBA00023002"/>
    </source>
</evidence>
<dbReference type="InterPro" id="IPR002401">
    <property type="entry name" value="Cyt_P450_E_grp-I"/>
</dbReference>
<dbReference type="GO" id="GO:1902181">
    <property type="term" value="P:verruculogen biosynthetic process"/>
    <property type="evidence" value="ECO:0007669"/>
    <property type="project" value="UniProtKB-ARBA"/>
</dbReference>
<keyword evidence="9 12" id="KW-0408">Iron</keyword>
<dbReference type="PANTHER" id="PTHR24305">
    <property type="entry name" value="CYTOCHROME P450"/>
    <property type="match status" value="1"/>
</dbReference>
<dbReference type="InterPro" id="IPR001128">
    <property type="entry name" value="Cyt_P450"/>
</dbReference>
<dbReference type="CDD" id="cd11061">
    <property type="entry name" value="CYP67-like"/>
    <property type="match status" value="1"/>
</dbReference>
<dbReference type="RefSeq" id="XP_016251113.1">
    <property type="nucleotide sequence ID" value="XM_016389211.1"/>
</dbReference>
<dbReference type="EMBL" id="KN847041">
    <property type="protein sequence ID" value="KIW30897.1"/>
    <property type="molecule type" value="Genomic_DNA"/>
</dbReference>
<name>A0A0D2B014_9EURO</name>
<dbReference type="GO" id="GO:0016705">
    <property type="term" value="F:oxidoreductase activity, acting on paired donors, with incorporation or reduction of molecular oxygen"/>
    <property type="evidence" value="ECO:0007669"/>
    <property type="project" value="InterPro"/>
</dbReference>
<evidence type="ECO:0000313" key="16">
    <source>
        <dbReference type="Proteomes" id="UP000054466"/>
    </source>
</evidence>
<protein>
    <recommendedName>
        <fullName evidence="17">Benzoate 4-monooxygenase cytochrome P450</fullName>
    </recommendedName>
</protein>
<dbReference type="GO" id="GO:0004497">
    <property type="term" value="F:monooxygenase activity"/>
    <property type="evidence" value="ECO:0007669"/>
    <property type="project" value="UniProtKB-KW"/>
</dbReference>
<evidence type="ECO:0008006" key="17">
    <source>
        <dbReference type="Google" id="ProtNLM"/>
    </source>
</evidence>
<evidence type="ECO:0000256" key="3">
    <source>
        <dbReference type="ARBA" id="ARBA00010617"/>
    </source>
</evidence>